<dbReference type="PANTHER" id="PTHR22916:SF51">
    <property type="entry name" value="GLYCOSYLTRANSFERASE EPSH-RELATED"/>
    <property type="match status" value="1"/>
</dbReference>
<evidence type="ECO:0000256" key="1">
    <source>
        <dbReference type="ARBA" id="ARBA00022676"/>
    </source>
</evidence>
<evidence type="ECO:0000259" key="3">
    <source>
        <dbReference type="Pfam" id="PF00535"/>
    </source>
</evidence>
<dbReference type="InterPro" id="IPR001173">
    <property type="entry name" value="Glyco_trans_2-like"/>
</dbReference>
<dbReference type="RefSeq" id="WP_269484681.1">
    <property type="nucleotide sequence ID" value="NZ_JAPXGH010000001.1"/>
</dbReference>
<dbReference type="GO" id="GO:0016758">
    <property type="term" value="F:hexosyltransferase activity"/>
    <property type="evidence" value="ECO:0007669"/>
    <property type="project" value="UniProtKB-ARBA"/>
</dbReference>
<dbReference type="Proteomes" id="UP001075225">
    <property type="component" value="Unassembled WGS sequence"/>
</dbReference>
<dbReference type="SUPFAM" id="SSF53448">
    <property type="entry name" value="Nucleotide-diphospho-sugar transferases"/>
    <property type="match status" value="1"/>
</dbReference>
<gene>
    <name evidence="4" type="ORF">O6B32_05020</name>
</gene>
<dbReference type="CDD" id="cd00761">
    <property type="entry name" value="Glyco_tranf_GTA_type"/>
    <property type="match status" value="1"/>
</dbReference>
<evidence type="ECO:0000313" key="5">
    <source>
        <dbReference type="Proteomes" id="UP001075225"/>
    </source>
</evidence>
<organism evidence="4 5">
    <name type="scientific">Campylobacter ureolyticus</name>
    <dbReference type="NCBI Taxonomy" id="827"/>
    <lineage>
        <taxon>Bacteria</taxon>
        <taxon>Pseudomonadati</taxon>
        <taxon>Campylobacterota</taxon>
        <taxon>Epsilonproteobacteria</taxon>
        <taxon>Campylobacterales</taxon>
        <taxon>Campylobacteraceae</taxon>
        <taxon>Campylobacter</taxon>
    </lineage>
</organism>
<dbReference type="Gene3D" id="3.90.550.10">
    <property type="entry name" value="Spore Coat Polysaccharide Biosynthesis Protein SpsA, Chain A"/>
    <property type="match status" value="1"/>
</dbReference>
<dbReference type="InterPro" id="IPR029044">
    <property type="entry name" value="Nucleotide-diphossugar_trans"/>
</dbReference>
<reference evidence="4" key="1">
    <citation type="submission" date="2022-12" db="EMBL/GenBank/DDBJ databases">
        <title>Species Delineation and Comparative Genomics within the Campylobacter ureolyticus Complex.</title>
        <authorList>
            <person name="Maki J."/>
            <person name="Howard M."/>
            <person name="Connelly S."/>
            <person name="Hardy D.J."/>
            <person name="Cameron A."/>
        </authorList>
    </citation>
    <scope>NUCLEOTIDE SEQUENCE</scope>
    <source>
        <strain evidence="4">URMC_787</strain>
    </source>
</reference>
<proteinExistence type="predicted"/>
<dbReference type="Pfam" id="PF00535">
    <property type="entry name" value="Glycos_transf_2"/>
    <property type="match status" value="1"/>
</dbReference>
<evidence type="ECO:0000313" key="4">
    <source>
        <dbReference type="EMBL" id="MCZ6159838.1"/>
    </source>
</evidence>
<dbReference type="EC" id="2.4.-.-" evidence="4"/>
<dbReference type="PANTHER" id="PTHR22916">
    <property type="entry name" value="GLYCOSYLTRANSFERASE"/>
    <property type="match status" value="1"/>
</dbReference>
<keyword evidence="2 4" id="KW-0808">Transferase</keyword>
<feature type="domain" description="Glycosyltransferase 2-like" evidence="3">
    <location>
        <begin position="7"/>
        <end position="127"/>
    </location>
</feature>
<keyword evidence="1 4" id="KW-0328">Glycosyltransferase</keyword>
<name>A0A9Q4KNL2_9BACT</name>
<accession>A0A9Q4KNL2</accession>
<evidence type="ECO:0000256" key="2">
    <source>
        <dbReference type="ARBA" id="ARBA00022679"/>
    </source>
</evidence>
<dbReference type="AlphaFoldDB" id="A0A9Q4KNL2"/>
<dbReference type="EMBL" id="JAPXGO010000003">
    <property type="protein sequence ID" value="MCZ6159838.1"/>
    <property type="molecule type" value="Genomic_DNA"/>
</dbReference>
<comment type="caution">
    <text evidence="4">The sequence shown here is derived from an EMBL/GenBank/DDBJ whole genome shotgun (WGS) entry which is preliminary data.</text>
</comment>
<protein>
    <submittedName>
        <fullName evidence="4">Glycosyltransferase</fullName>
        <ecNumber evidence="4">2.4.-.-</ecNumber>
    </submittedName>
</protein>
<sequence length="324" mass="37822">MSNPLISVVVPVYNVEKYLKKCIQSIIDQTYKNLEIILVDDGSNDNSGKICDEFAQKDNRIKVIHKINGGQADARNKALDIMNGEWVVFVDSDDFIEKFHIGNLYFQAIKNNSDICVCGFNIVDENYKIIQIIKVKFSDSLNGDLSFKYSLNSKIDPSLWNKIFKSSLFENTRFVNGIYYEDRELIHRIFYKADKVSFLNSESYFYLERVGSTMNHINKKKIDDRLIMIALIENFLKKESILGKYQKDFVTCYLLNVYLSASYQIAKYSVDYKNDIKYMFSKSNKEMFSFKNIFLLFGIDIKKMIALFVLKINSNLFKYLVDKT</sequence>